<dbReference type="PANTHER" id="PTHR43133">
    <property type="entry name" value="RNA POLYMERASE ECF-TYPE SIGMA FACTO"/>
    <property type="match status" value="1"/>
</dbReference>
<evidence type="ECO:0000256" key="4">
    <source>
        <dbReference type="ARBA" id="ARBA00023163"/>
    </source>
</evidence>
<dbReference type="PRINTS" id="PR00038">
    <property type="entry name" value="HTHLUXR"/>
</dbReference>
<keyword evidence="3" id="KW-0731">Sigma factor</keyword>
<gene>
    <name evidence="7" type="ORF">J4051_15865</name>
</gene>
<dbReference type="RefSeq" id="WP_208234860.1">
    <property type="nucleotide sequence ID" value="NZ_JAGEVG010000021.1"/>
</dbReference>
<evidence type="ECO:0000256" key="1">
    <source>
        <dbReference type="ARBA" id="ARBA00010641"/>
    </source>
</evidence>
<dbReference type="CDD" id="cd06171">
    <property type="entry name" value="Sigma70_r4"/>
    <property type="match status" value="1"/>
</dbReference>
<evidence type="ECO:0000256" key="2">
    <source>
        <dbReference type="ARBA" id="ARBA00023015"/>
    </source>
</evidence>
<dbReference type="InterPro" id="IPR039425">
    <property type="entry name" value="RNA_pol_sigma-70-like"/>
</dbReference>
<dbReference type="InterPro" id="IPR014284">
    <property type="entry name" value="RNA_pol_sigma-70_dom"/>
</dbReference>
<dbReference type="Gene3D" id="1.10.10.10">
    <property type="entry name" value="Winged helix-like DNA-binding domain superfamily/Winged helix DNA-binding domain"/>
    <property type="match status" value="1"/>
</dbReference>
<comment type="similarity">
    <text evidence="1">Belongs to the sigma-70 factor family. ECF subfamily.</text>
</comment>
<dbReference type="SUPFAM" id="SSF88946">
    <property type="entry name" value="Sigma2 domain of RNA polymerase sigma factors"/>
    <property type="match status" value="1"/>
</dbReference>
<proteinExistence type="inferred from homology"/>
<keyword evidence="2" id="KW-0805">Transcription regulation</keyword>
<dbReference type="Gene3D" id="1.10.1740.10">
    <property type="match status" value="1"/>
</dbReference>
<dbReference type="InterPro" id="IPR007627">
    <property type="entry name" value="RNA_pol_sigma70_r2"/>
</dbReference>
<organism evidence="7 8">
    <name type="scientific">Gelidibacter pelagius</name>
    <dbReference type="NCBI Taxonomy" id="2819985"/>
    <lineage>
        <taxon>Bacteria</taxon>
        <taxon>Pseudomonadati</taxon>
        <taxon>Bacteroidota</taxon>
        <taxon>Flavobacteriia</taxon>
        <taxon>Flavobacteriales</taxon>
        <taxon>Flavobacteriaceae</taxon>
        <taxon>Gelidibacter</taxon>
    </lineage>
</organism>
<dbReference type="NCBIfam" id="TIGR02937">
    <property type="entry name" value="sigma70-ECF"/>
    <property type="match status" value="1"/>
</dbReference>
<keyword evidence="8" id="KW-1185">Reference proteome</keyword>
<evidence type="ECO:0000259" key="6">
    <source>
        <dbReference type="Pfam" id="PF08281"/>
    </source>
</evidence>
<reference evidence="7 8" key="1">
    <citation type="submission" date="2021-03" db="EMBL/GenBank/DDBJ databases">
        <title>Gelidibacter sp. nov., isolated from costal sediment.</title>
        <authorList>
            <person name="Lun K.-Y."/>
        </authorList>
    </citation>
    <scope>NUCLEOTIDE SEQUENCE [LARGE SCALE GENOMIC DNA]</scope>
    <source>
        <strain evidence="7 8">DF109</strain>
    </source>
</reference>
<dbReference type="NCBIfam" id="TIGR02985">
    <property type="entry name" value="Sig70_bacteroi1"/>
    <property type="match status" value="1"/>
</dbReference>
<name>A0ABS3SVM2_9FLAO</name>
<dbReference type="InterPro" id="IPR013324">
    <property type="entry name" value="RNA_pol_sigma_r3/r4-like"/>
</dbReference>
<dbReference type="PANTHER" id="PTHR43133:SF46">
    <property type="entry name" value="RNA POLYMERASE SIGMA-70 FACTOR ECF SUBFAMILY"/>
    <property type="match status" value="1"/>
</dbReference>
<dbReference type="Pfam" id="PF08281">
    <property type="entry name" value="Sigma70_r4_2"/>
    <property type="match status" value="1"/>
</dbReference>
<dbReference type="EMBL" id="JAGEVG010000021">
    <property type="protein sequence ID" value="MBO3099753.1"/>
    <property type="molecule type" value="Genomic_DNA"/>
</dbReference>
<dbReference type="Proteomes" id="UP000681315">
    <property type="component" value="Unassembled WGS sequence"/>
</dbReference>
<evidence type="ECO:0000313" key="8">
    <source>
        <dbReference type="Proteomes" id="UP000681315"/>
    </source>
</evidence>
<dbReference type="InterPro" id="IPR036388">
    <property type="entry name" value="WH-like_DNA-bd_sf"/>
</dbReference>
<sequence>MFTESYLKAIFDTYYKSLVTYANRFLSSHDECEDVVQEVFADLWQTENNFPDEISLKSYLYKTSRNKCLNIIKHNKVKDKYAATSIQQLNDDNLFMQHVLEEEISRQLHEAINTLPIRKKEIIKLSLKGLKNKEVAENLNIKLQTVKTLKSQAYKQLRQRFKNLSIIISFLIAHKMKLEHPLKKPN</sequence>
<accession>A0ABS3SVM2</accession>
<dbReference type="InterPro" id="IPR013325">
    <property type="entry name" value="RNA_pol_sigma_r2"/>
</dbReference>
<dbReference type="InterPro" id="IPR000792">
    <property type="entry name" value="Tscrpt_reg_LuxR_C"/>
</dbReference>
<protein>
    <submittedName>
        <fullName evidence="7">RNA polymerase sigma-70 factor</fullName>
    </submittedName>
</protein>
<dbReference type="SUPFAM" id="SSF88659">
    <property type="entry name" value="Sigma3 and sigma4 domains of RNA polymerase sigma factors"/>
    <property type="match status" value="1"/>
</dbReference>
<evidence type="ECO:0000259" key="5">
    <source>
        <dbReference type="Pfam" id="PF04542"/>
    </source>
</evidence>
<dbReference type="Pfam" id="PF04542">
    <property type="entry name" value="Sigma70_r2"/>
    <property type="match status" value="1"/>
</dbReference>
<keyword evidence="4" id="KW-0804">Transcription</keyword>
<feature type="domain" description="RNA polymerase sigma-70 region 2" evidence="5">
    <location>
        <begin position="11"/>
        <end position="75"/>
    </location>
</feature>
<comment type="caution">
    <text evidence="7">The sequence shown here is derived from an EMBL/GenBank/DDBJ whole genome shotgun (WGS) entry which is preliminary data.</text>
</comment>
<feature type="domain" description="RNA polymerase sigma factor 70 region 4 type 2" evidence="6">
    <location>
        <begin position="106"/>
        <end position="157"/>
    </location>
</feature>
<evidence type="ECO:0000313" key="7">
    <source>
        <dbReference type="EMBL" id="MBO3099753.1"/>
    </source>
</evidence>
<dbReference type="InterPro" id="IPR013249">
    <property type="entry name" value="RNA_pol_sigma70_r4_t2"/>
</dbReference>
<evidence type="ECO:0000256" key="3">
    <source>
        <dbReference type="ARBA" id="ARBA00023082"/>
    </source>
</evidence>
<dbReference type="InterPro" id="IPR014327">
    <property type="entry name" value="RNA_pol_sigma70_bacteroid"/>
</dbReference>